<proteinExistence type="predicted"/>
<organism evidence="3 4">
    <name type="scientific">Sulfobacillus benefaciens</name>
    <dbReference type="NCBI Taxonomy" id="453960"/>
    <lineage>
        <taxon>Bacteria</taxon>
        <taxon>Bacillati</taxon>
        <taxon>Bacillota</taxon>
        <taxon>Clostridia</taxon>
        <taxon>Eubacteriales</taxon>
        <taxon>Clostridiales Family XVII. Incertae Sedis</taxon>
        <taxon>Sulfobacillus</taxon>
    </lineage>
</organism>
<evidence type="ECO:0000259" key="2">
    <source>
        <dbReference type="Pfam" id="PF20732"/>
    </source>
</evidence>
<dbReference type="Proteomes" id="UP000242972">
    <property type="component" value="Unassembled WGS sequence"/>
</dbReference>
<evidence type="ECO:0000259" key="1">
    <source>
        <dbReference type="Pfam" id="PF07075"/>
    </source>
</evidence>
<accession>A0A2T2XKI5</accession>
<dbReference type="InterPro" id="IPR048503">
    <property type="entry name" value="NamZ_C"/>
</dbReference>
<protein>
    <submittedName>
        <fullName evidence="3">DUF1343 domain-containing protein</fullName>
    </submittedName>
</protein>
<gene>
    <name evidence="3" type="ORF">C7B46_02260</name>
</gene>
<comment type="caution">
    <text evidence="3">The sequence shown here is derived from an EMBL/GenBank/DDBJ whole genome shotgun (WGS) entry which is preliminary data.</text>
</comment>
<dbReference type="Gene3D" id="3.90.1150.140">
    <property type="match status" value="1"/>
</dbReference>
<dbReference type="PANTHER" id="PTHR42915:SF1">
    <property type="entry name" value="PEPTIDOGLYCAN BETA-N-ACETYLMURAMIDASE NAMZ"/>
    <property type="match status" value="1"/>
</dbReference>
<reference evidence="3 4" key="1">
    <citation type="journal article" date="2014" name="BMC Genomics">
        <title>Comparison of environmental and isolate Sulfobacillus genomes reveals diverse carbon, sulfur, nitrogen, and hydrogen metabolisms.</title>
        <authorList>
            <person name="Justice N.B."/>
            <person name="Norman A."/>
            <person name="Brown C.T."/>
            <person name="Singh A."/>
            <person name="Thomas B.C."/>
            <person name="Banfield J.F."/>
        </authorList>
    </citation>
    <scope>NUCLEOTIDE SEQUENCE [LARGE SCALE GENOMIC DNA]</scope>
    <source>
        <strain evidence="3">AMDSBA4</strain>
    </source>
</reference>
<dbReference type="GO" id="GO:0033922">
    <property type="term" value="F:peptidoglycan beta-N-acetylmuramidase activity"/>
    <property type="evidence" value="ECO:0007669"/>
    <property type="project" value="InterPro"/>
</dbReference>
<dbReference type="AlphaFoldDB" id="A0A2T2XKI5"/>
<name>A0A2T2XKI5_9FIRM</name>
<dbReference type="InterPro" id="IPR008302">
    <property type="entry name" value="NamZ"/>
</dbReference>
<dbReference type="PANTHER" id="PTHR42915">
    <property type="entry name" value="HYPOTHETICAL 460 KDA PROTEIN IN FEUA-SIGW INTERGENIC REGION [PRECURSOR]"/>
    <property type="match status" value="1"/>
</dbReference>
<dbReference type="EMBL" id="PXYW01000004">
    <property type="protein sequence ID" value="PSR35006.1"/>
    <property type="molecule type" value="Genomic_DNA"/>
</dbReference>
<dbReference type="Gene3D" id="3.40.50.12170">
    <property type="entry name" value="Uncharacterised protein PF07075, DUF1343"/>
    <property type="match status" value="1"/>
</dbReference>
<feature type="domain" description="Peptidoglycan beta-N-acetylmuramidase NamZ C-terminal" evidence="2">
    <location>
        <begin position="227"/>
        <end position="384"/>
    </location>
</feature>
<dbReference type="InterPro" id="IPR048502">
    <property type="entry name" value="NamZ_N"/>
</dbReference>
<evidence type="ECO:0000313" key="3">
    <source>
        <dbReference type="EMBL" id="PSR35006.1"/>
    </source>
</evidence>
<dbReference type="Pfam" id="PF20732">
    <property type="entry name" value="NamZ_C"/>
    <property type="match status" value="1"/>
</dbReference>
<sequence length="386" mass="43067">MVELGIDQLLGPYHHLIHHRRIGLISTYPMTDSYLRPVIDRLHNDPDTNLVRLFGPEHGVLNAAREGEHVPFMQDTHSGLPAISLYGESKAPSSDMLSDLDALVIDLQDIGSRYYTNPSTLYYAMEAATAARIPLVVLDRPNPIGGNQREGHLLDPAFRSFVGMLPTPIRHGLTFGEEAKLIQGVFFKDAQVEVVPMKGWSRSMLWPEVGLPFVSASPNTTSFEMTLLYPGMCLFEGTNLSLGRGTTHPFEWIGAPWADGHRVADWFNRQEVPGVIARPVYFTPWNSLYAGNLVSGVQIHITDPHRVHALKTGVTLIMAFATLYPDTFHIGSHDDGEHRLFFDLLAGGSSLREAIESHTVDQYFVAEPNIIHQFTQDVTPYLLYAE</sequence>
<dbReference type="PIRSF" id="PIRSF016719">
    <property type="entry name" value="UCP016719"/>
    <property type="match status" value="1"/>
</dbReference>
<feature type="domain" description="Peptidoglycan beta-N-acetylmuramidase NamZ N-terminal" evidence="1">
    <location>
        <begin position="22"/>
        <end position="223"/>
    </location>
</feature>
<dbReference type="Pfam" id="PF07075">
    <property type="entry name" value="NamZ_N"/>
    <property type="match status" value="1"/>
</dbReference>
<evidence type="ECO:0000313" key="4">
    <source>
        <dbReference type="Proteomes" id="UP000242972"/>
    </source>
</evidence>